<sequence length="475" mass="55484">MSLPYGLVPYETMQDSTFGRLEFTQLEAYLISTPHFQTLRNVKQLGVVPYYFPNATGSRFDHSLVVCYLAGECLYQIHRHHPHMEWFDEWYHWVRFAGLVHDWAHSVFSHLFDSFLELSPTGQKVAIEMHTHESRGVLLLKHFLLKCPKELKEDIMDYEEIIDIIADLIQGVDTSKEEEKGGMKRYVTNNKGRRIPVPLWLFDVVANKSTELCVDKMAYLTVDSIGVGTPVDLEIARIFSHTRICPTTQHLIWSVKVAHNIAKVFSTRRQMHAKVYTHPQVMKYDILVMDLFEVLFRVFEFDKLLNEYNTNDHKWRLLLTDSMVWSLIQSVLFQPEWIKPVSVQDRTQLQTIWNLFSNASQISIVEDYETKETSMNYTSVNGTMSTERLQEKNQDSIDEKSCLSSSKNYAIKTMHAKYSYANSSFHPADKIRLYLHSDHLEDTILLRDAPAFQLFDMDVNAKPVYRTVVYRFPLK</sequence>
<proteinExistence type="predicted"/>
<accession>A0A3G5AHK8</accession>
<reference evidence="1" key="1">
    <citation type="submission" date="2018-10" db="EMBL/GenBank/DDBJ databases">
        <title>Hidden diversity of soil giant viruses.</title>
        <authorList>
            <person name="Schulz F."/>
            <person name="Alteio L."/>
            <person name="Goudeau D."/>
            <person name="Ryan E.M."/>
            <person name="Malmstrom R.R."/>
            <person name="Blanchard J."/>
            <person name="Woyke T."/>
        </authorList>
    </citation>
    <scope>NUCLEOTIDE SEQUENCE</scope>
    <source>
        <strain evidence="1">SYV1</strain>
    </source>
</reference>
<protein>
    <submittedName>
        <fullName evidence="1">Uncharacterized protein</fullName>
    </submittedName>
</protein>
<dbReference type="Gene3D" id="1.10.3210.10">
    <property type="entry name" value="Hypothetical protein af1432"/>
    <property type="match status" value="1"/>
</dbReference>
<dbReference type="InterPro" id="IPR003607">
    <property type="entry name" value="HD/PDEase_dom"/>
</dbReference>
<organism evidence="1">
    <name type="scientific">Sylvanvirus sp</name>
    <dbReference type="NCBI Taxonomy" id="2487774"/>
    <lineage>
        <taxon>Viruses</taxon>
    </lineage>
</organism>
<dbReference type="SUPFAM" id="SSF109604">
    <property type="entry name" value="HD-domain/PDEase-like"/>
    <property type="match status" value="1"/>
</dbReference>
<dbReference type="PANTHER" id="PTHR11373:SF4">
    <property type="entry name" value="DEOXYNUCLEOSIDE TRIPHOSPHATE TRIPHOSPHOHYDROLASE SAMHD1"/>
    <property type="match status" value="1"/>
</dbReference>
<dbReference type="InterPro" id="IPR050135">
    <property type="entry name" value="dGTPase-like"/>
</dbReference>
<evidence type="ECO:0000313" key="1">
    <source>
        <dbReference type="EMBL" id="AYV86628.1"/>
    </source>
</evidence>
<name>A0A3G5AHK8_9VIRU</name>
<dbReference type="GO" id="GO:0008832">
    <property type="term" value="F:dGTPase activity"/>
    <property type="evidence" value="ECO:0007669"/>
    <property type="project" value="TreeGrafter"/>
</dbReference>
<gene>
    <name evidence="1" type="ORF">Sylvanvirus4_42</name>
</gene>
<dbReference type="CDD" id="cd00077">
    <property type="entry name" value="HDc"/>
    <property type="match status" value="1"/>
</dbReference>
<dbReference type="EMBL" id="MK072510">
    <property type="protein sequence ID" value="AYV86628.1"/>
    <property type="molecule type" value="Genomic_DNA"/>
</dbReference>
<dbReference type="PANTHER" id="PTHR11373">
    <property type="entry name" value="DEOXYNUCLEOSIDE TRIPHOSPHATE TRIPHOSPHOHYDROLASE"/>
    <property type="match status" value="1"/>
</dbReference>
<dbReference type="GO" id="GO:0006203">
    <property type="term" value="P:dGTP catabolic process"/>
    <property type="evidence" value="ECO:0007669"/>
    <property type="project" value="TreeGrafter"/>
</dbReference>